<dbReference type="InterPro" id="IPR000760">
    <property type="entry name" value="Inositol_monophosphatase-like"/>
</dbReference>
<dbReference type="PANTHER" id="PTHR20854">
    <property type="entry name" value="INOSITOL MONOPHOSPHATASE"/>
    <property type="match status" value="1"/>
</dbReference>
<dbReference type="SUPFAM" id="SSF56655">
    <property type="entry name" value="Carbohydrate phosphatase"/>
    <property type="match status" value="1"/>
</dbReference>
<dbReference type="PANTHER" id="PTHR20854:SF4">
    <property type="entry name" value="INOSITOL-1-MONOPHOSPHATASE-RELATED"/>
    <property type="match status" value="1"/>
</dbReference>
<dbReference type="PRINTS" id="PR00377">
    <property type="entry name" value="IMPHPHTASES"/>
</dbReference>
<dbReference type="RefSeq" id="WP_282723763.1">
    <property type="nucleotide sequence ID" value="NZ_JASCQO010000055.1"/>
</dbReference>
<gene>
    <name evidence="2" type="ORF">QLQ84_21410</name>
</gene>
<evidence type="ECO:0000313" key="2">
    <source>
        <dbReference type="EMBL" id="MDI5936355.1"/>
    </source>
</evidence>
<keyword evidence="3" id="KW-1185">Reference proteome</keyword>
<sequence>MSQVLGITTPGSAALEIAYAAMGRFDAFWSSGAKLDLWDIAAGITIAREADGMVNDLTGNPAPRVWDGLLVAHDARHEQLRELLSS</sequence>
<evidence type="ECO:0000313" key="3">
    <source>
        <dbReference type="Proteomes" id="UP001244242"/>
    </source>
</evidence>
<evidence type="ECO:0000256" key="1">
    <source>
        <dbReference type="ARBA" id="ARBA00009759"/>
    </source>
</evidence>
<name>A0ABT6VRT2_9GAMM</name>
<reference evidence="2 3" key="1">
    <citation type="submission" date="2023-04" db="EMBL/GenBank/DDBJ databases">
        <title>Halomonas strains isolated from rhizosphere soil.</title>
        <authorList>
            <person name="Xu L."/>
            <person name="Sun J.-Q."/>
        </authorList>
    </citation>
    <scope>NUCLEOTIDE SEQUENCE [LARGE SCALE GENOMIC DNA]</scope>
    <source>
        <strain evidence="2 3">LN1S58</strain>
    </source>
</reference>
<dbReference type="Proteomes" id="UP001244242">
    <property type="component" value="Unassembled WGS sequence"/>
</dbReference>
<proteinExistence type="inferred from homology"/>
<comment type="similarity">
    <text evidence="1">Belongs to the inositol monophosphatase superfamily.</text>
</comment>
<dbReference type="Pfam" id="PF00459">
    <property type="entry name" value="Inositol_P"/>
    <property type="match status" value="1"/>
</dbReference>
<dbReference type="EMBL" id="JASCQO010000055">
    <property type="protein sequence ID" value="MDI5936355.1"/>
    <property type="molecule type" value="Genomic_DNA"/>
</dbReference>
<dbReference type="Gene3D" id="3.40.190.80">
    <property type="match status" value="1"/>
</dbReference>
<protein>
    <submittedName>
        <fullName evidence="2">Inositol monophosphatase family protein</fullName>
    </submittedName>
</protein>
<organism evidence="2 3">
    <name type="scientific">Halomonas kalidii</name>
    <dbReference type="NCBI Taxonomy" id="3043293"/>
    <lineage>
        <taxon>Bacteria</taxon>
        <taxon>Pseudomonadati</taxon>
        <taxon>Pseudomonadota</taxon>
        <taxon>Gammaproteobacteria</taxon>
        <taxon>Oceanospirillales</taxon>
        <taxon>Halomonadaceae</taxon>
        <taxon>Halomonas</taxon>
    </lineage>
</organism>
<comment type="caution">
    <text evidence="2">The sequence shown here is derived from an EMBL/GenBank/DDBJ whole genome shotgun (WGS) entry which is preliminary data.</text>
</comment>
<accession>A0ABT6VRT2</accession>